<evidence type="ECO:0000256" key="2">
    <source>
        <dbReference type="ARBA" id="ARBA00023125"/>
    </source>
</evidence>
<feature type="domain" description="HTH tetR-type" evidence="5">
    <location>
        <begin position="16"/>
        <end position="76"/>
    </location>
</feature>
<keyword evidence="2 4" id="KW-0238">DNA-binding</keyword>
<organism evidence="6 7">
    <name type="scientific">Bogoriella caseilytica</name>
    <dbReference type="NCBI Taxonomy" id="56055"/>
    <lineage>
        <taxon>Bacteria</taxon>
        <taxon>Bacillati</taxon>
        <taxon>Actinomycetota</taxon>
        <taxon>Actinomycetes</taxon>
        <taxon>Micrococcales</taxon>
        <taxon>Bogoriellaceae</taxon>
        <taxon>Bogoriella</taxon>
    </lineage>
</organism>
<dbReference type="GO" id="GO:0045892">
    <property type="term" value="P:negative regulation of DNA-templated transcription"/>
    <property type="evidence" value="ECO:0007669"/>
    <property type="project" value="InterPro"/>
</dbReference>
<sequence>MSRSGRRSGRDGQRPALHRGRIVEAAMDLADRGDLSAVTMRAVASALGVEAMSLYNHIANRADLLDAMVDRIFARIELPDTGDWRADLQLMARGTRTALRQHPWATGLLDSRRSPGEVTLQHHDHVLRVLGEAGFSPAMSIHVLALVDSYVYGSVIQESSLPFDDSQGQDDASRKLLEDLPAGRFPHLAEVARTRAELGRDAPGPEEEFEFGLQVIMSALHPGMDERQPGIRTAG</sequence>
<dbReference type="Pfam" id="PF00440">
    <property type="entry name" value="TetR_N"/>
    <property type="match status" value="1"/>
</dbReference>
<name>A0A3N2BC87_9MICO</name>
<dbReference type="InterPro" id="IPR001647">
    <property type="entry name" value="HTH_TetR"/>
</dbReference>
<evidence type="ECO:0000256" key="1">
    <source>
        <dbReference type="ARBA" id="ARBA00023015"/>
    </source>
</evidence>
<dbReference type="InterPro" id="IPR009057">
    <property type="entry name" value="Homeodomain-like_sf"/>
</dbReference>
<dbReference type="InterPro" id="IPR004111">
    <property type="entry name" value="Repressor_TetR_C"/>
</dbReference>
<dbReference type="Gene3D" id="1.10.10.60">
    <property type="entry name" value="Homeodomain-like"/>
    <property type="match status" value="1"/>
</dbReference>
<dbReference type="SUPFAM" id="SSF46689">
    <property type="entry name" value="Homeodomain-like"/>
    <property type="match status" value="1"/>
</dbReference>
<dbReference type="InterPro" id="IPR050109">
    <property type="entry name" value="HTH-type_TetR-like_transc_reg"/>
</dbReference>
<keyword evidence="7" id="KW-1185">Reference proteome</keyword>
<evidence type="ECO:0000313" key="7">
    <source>
        <dbReference type="Proteomes" id="UP000280668"/>
    </source>
</evidence>
<dbReference type="Gene3D" id="1.10.357.10">
    <property type="entry name" value="Tetracycline Repressor, domain 2"/>
    <property type="match status" value="1"/>
</dbReference>
<feature type="DNA-binding region" description="H-T-H motif" evidence="4">
    <location>
        <begin position="39"/>
        <end position="58"/>
    </location>
</feature>
<comment type="caution">
    <text evidence="6">The sequence shown here is derived from an EMBL/GenBank/DDBJ whole genome shotgun (WGS) entry which is preliminary data.</text>
</comment>
<dbReference type="SUPFAM" id="SSF48498">
    <property type="entry name" value="Tetracyclin repressor-like, C-terminal domain"/>
    <property type="match status" value="1"/>
</dbReference>
<dbReference type="RefSeq" id="WP_211336066.1">
    <property type="nucleotide sequence ID" value="NZ_RKHK01000001.1"/>
</dbReference>
<dbReference type="Pfam" id="PF02909">
    <property type="entry name" value="TetR_C_1"/>
    <property type="match status" value="1"/>
</dbReference>
<dbReference type="PANTHER" id="PTHR30055:SF151">
    <property type="entry name" value="TRANSCRIPTIONAL REGULATORY PROTEIN"/>
    <property type="match status" value="1"/>
</dbReference>
<evidence type="ECO:0000313" key="6">
    <source>
        <dbReference type="EMBL" id="ROR72845.1"/>
    </source>
</evidence>
<dbReference type="AlphaFoldDB" id="A0A3N2BC87"/>
<gene>
    <name evidence="6" type="ORF">EDD31_1205</name>
</gene>
<reference evidence="6 7" key="1">
    <citation type="submission" date="2018-11" db="EMBL/GenBank/DDBJ databases">
        <title>Sequencing the genomes of 1000 actinobacteria strains.</title>
        <authorList>
            <person name="Klenk H.-P."/>
        </authorList>
    </citation>
    <scope>NUCLEOTIDE SEQUENCE [LARGE SCALE GENOMIC DNA]</scope>
    <source>
        <strain evidence="6 7">DSM 11294</strain>
    </source>
</reference>
<evidence type="ECO:0000259" key="5">
    <source>
        <dbReference type="PROSITE" id="PS50977"/>
    </source>
</evidence>
<dbReference type="PROSITE" id="PS50977">
    <property type="entry name" value="HTH_TETR_2"/>
    <property type="match status" value="1"/>
</dbReference>
<protein>
    <submittedName>
        <fullName evidence="6">TetR family transcriptional regulator</fullName>
    </submittedName>
</protein>
<keyword evidence="3" id="KW-0804">Transcription</keyword>
<keyword evidence="1" id="KW-0805">Transcription regulation</keyword>
<evidence type="ECO:0000256" key="3">
    <source>
        <dbReference type="ARBA" id="ARBA00023163"/>
    </source>
</evidence>
<dbReference type="InterPro" id="IPR036271">
    <property type="entry name" value="Tet_transcr_reg_TetR-rel_C_sf"/>
</dbReference>
<evidence type="ECO:0000256" key="4">
    <source>
        <dbReference type="PROSITE-ProRule" id="PRU00335"/>
    </source>
</evidence>
<accession>A0A3N2BC87</accession>
<dbReference type="Proteomes" id="UP000280668">
    <property type="component" value="Unassembled WGS sequence"/>
</dbReference>
<dbReference type="EMBL" id="RKHK01000001">
    <property type="protein sequence ID" value="ROR72845.1"/>
    <property type="molecule type" value="Genomic_DNA"/>
</dbReference>
<proteinExistence type="predicted"/>
<dbReference type="GO" id="GO:0000976">
    <property type="term" value="F:transcription cis-regulatory region binding"/>
    <property type="evidence" value="ECO:0007669"/>
    <property type="project" value="TreeGrafter"/>
</dbReference>
<dbReference type="PANTHER" id="PTHR30055">
    <property type="entry name" value="HTH-TYPE TRANSCRIPTIONAL REGULATOR RUTR"/>
    <property type="match status" value="1"/>
</dbReference>
<dbReference type="GO" id="GO:0003700">
    <property type="term" value="F:DNA-binding transcription factor activity"/>
    <property type="evidence" value="ECO:0007669"/>
    <property type="project" value="TreeGrafter"/>
</dbReference>